<accession>A0A5J5BWS7</accession>
<dbReference type="Gene3D" id="2.60.120.260">
    <property type="entry name" value="Galactose-binding domain-like"/>
    <property type="match status" value="1"/>
</dbReference>
<dbReference type="InterPro" id="IPR001000">
    <property type="entry name" value="GH10_dom"/>
</dbReference>
<evidence type="ECO:0000256" key="4">
    <source>
        <dbReference type="ARBA" id="ARBA00023277"/>
    </source>
</evidence>
<proteinExistence type="inferred from homology"/>
<name>A0A5J5BWS7_9ASTE</name>
<keyword evidence="4" id="KW-0119">Carbohydrate metabolism</keyword>
<keyword evidence="2" id="KW-0677">Repeat</keyword>
<dbReference type="GO" id="GO:0031176">
    <property type="term" value="F:endo-1,4-beta-xylanase activity"/>
    <property type="evidence" value="ECO:0007669"/>
    <property type="project" value="UniProtKB-ARBA"/>
</dbReference>
<evidence type="ECO:0000313" key="7">
    <source>
        <dbReference type="EMBL" id="KAA8545771.1"/>
    </source>
</evidence>
<dbReference type="PROSITE" id="PS51760">
    <property type="entry name" value="GH10_2"/>
    <property type="match status" value="1"/>
</dbReference>
<evidence type="ECO:0000256" key="2">
    <source>
        <dbReference type="ARBA" id="ARBA00022737"/>
    </source>
</evidence>
<dbReference type="PANTHER" id="PTHR31490">
    <property type="entry name" value="GLYCOSYL HYDROLASE"/>
    <property type="match status" value="1"/>
</dbReference>
<dbReference type="InterPro" id="IPR008979">
    <property type="entry name" value="Galactose-bd-like_sf"/>
</dbReference>
<evidence type="ECO:0000256" key="1">
    <source>
        <dbReference type="ARBA" id="ARBA00007495"/>
    </source>
</evidence>
<evidence type="ECO:0000256" key="5">
    <source>
        <dbReference type="ARBA" id="ARBA00023326"/>
    </source>
</evidence>
<keyword evidence="5" id="KW-0624">Polysaccharide degradation</keyword>
<dbReference type="EMBL" id="CM018033">
    <property type="protein sequence ID" value="KAA8545771.1"/>
    <property type="molecule type" value="Genomic_DNA"/>
</dbReference>
<dbReference type="Proteomes" id="UP000325577">
    <property type="component" value="Linkage Group LG10"/>
</dbReference>
<dbReference type="InterPro" id="IPR017853">
    <property type="entry name" value="GH"/>
</dbReference>
<comment type="similarity">
    <text evidence="1">Belongs to the glycosyl hydrolase 10 (cellulase F) family.</text>
</comment>
<keyword evidence="8" id="KW-1185">Reference proteome</keyword>
<feature type="domain" description="GH10" evidence="6">
    <location>
        <begin position="222"/>
        <end position="511"/>
    </location>
</feature>
<sequence length="583" mass="65126">MTSCDYPFLLINKLKITHFSGFGINALSYDYNVTIECLANPHKPQYGGGMVVNPELKLGLKGWNAFGDAKIEQRVSRGGNSFIAAGYRKQPHDSFSQKFYLEKQKFYTFSAWLQVSHGNAEVVATFKTSTGFKHAGWVIAESGCWSMLKGGLVVNASGAAELYFESKNTSIEIWVDSISLQPFTKDEWKSHQVQGIEKARKSKVKLQAVDATGTPLANATVSVTQSNLKFPFGCAMSKHILTNTRYQNWFTSRFKVTTFEDEMKWYSRERSRGKEDYSVSDAMLQFANKNGISVRGHNIFWNDVQYQPEWVKSLSPDELSSAAEKRLNSVVKRYAGKVIAWDVVDENLHFSFLESKLGENASAVYYHKTHQMDSATTLFLNEFNTIEEMHDGSSTPAEYLKKIREIRSTGFNGPLGIGLEAHFPTPNLPYMRASIDKLAAAGLPLWLTELDVSSGPSQALYLEQVLREAHAHPAIKGIVMWASWKPEGCYRVCLTDNNFKNLATVDVVDKLIREWSLGGSIGSTDAEGFFGTKLFHGDYQVTVTHSGVNDSSLAQNLKVASTDESHQQTTLHVKISPLSNVFN</sequence>
<gene>
    <name evidence="7" type="ORF">F0562_020778</name>
</gene>
<dbReference type="GO" id="GO:0000272">
    <property type="term" value="P:polysaccharide catabolic process"/>
    <property type="evidence" value="ECO:0007669"/>
    <property type="project" value="UniProtKB-KW"/>
</dbReference>
<dbReference type="InterPro" id="IPR003305">
    <property type="entry name" value="CenC_carb-bd"/>
</dbReference>
<dbReference type="OrthoDB" id="3055998at2759"/>
<organism evidence="7 8">
    <name type="scientific">Nyssa sinensis</name>
    <dbReference type="NCBI Taxonomy" id="561372"/>
    <lineage>
        <taxon>Eukaryota</taxon>
        <taxon>Viridiplantae</taxon>
        <taxon>Streptophyta</taxon>
        <taxon>Embryophyta</taxon>
        <taxon>Tracheophyta</taxon>
        <taxon>Spermatophyta</taxon>
        <taxon>Magnoliopsida</taxon>
        <taxon>eudicotyledons</taxon>
        <taxon>Gunneridae</taxon>
        <taxon>Pentapetalae</taxon>
        <taxon>asterids</taxon>
        <taxon>Cornales</taxon>
        <taxon>Nyssaceae</taxon>
        <taxon>Nyssa</taxon>
    </lineage>
</organism>
<dbReference type="SUPFAM" id="SSF49785">
    <property type="entry name" value="Galactose-binding domain-like"/>
    <property type="match status" value="1"/>
</dbReference>
<protein>
    <recommendedName>
        <fullName evidence="6">GH10 domain-containing protein</fullName>
    </recommendedName>
</protein>
<evidence type="ECO:0000256" key="3">
    <source>
        <dbReference type="ARBA" id="ARBA00022801"/>
    </source>
</evidence>
<dbReference type="InterPro" id="IPR044846">
    <property type="entry name" value="GH10"/>
</dbReference>
<dbReference type="SUPFAM" id="SSF51445">
    <property type="entry name" value="(Trans)glycosidases"/>
    <property type="match status" value="1"/>
</dbReference>
<evidence type="ECO:0000313" key="8">
    <source>
        <dbReference type="Proteomes" id="UP000325577"/>
    </source>
</evidence>
<dbReference type="AlphaFoldDB" id="A0A5J5BWS7"/>
<dbReference type="Pfam" id="PF00331">
    <property type="entry name" value="Glyco_hydro_10"/>
    <property type="match status" value="1"/>
</dbReference>
<dbReference type="Pfam" id="PF02018">
    <property type="entry name" value="CBM_4_9"/>
    <property type="match status" value="1"/>
</dbReference>
<dbReference type="Gene3D" id="3.20.20.80">
    <property type="entry name" value="Glycosidases"/>
    <property type="match status" value="1"/>
</dbReference>
<evidence type="ECO:0000259" key="6">
    <source>
        <dbReference type="PROSITE" id="PS51760"/>
    </source>
</evidence>
<dbReference type="SMART" id="SM00633">
    <property type="entry name" value="Glyco_10"/>
    <property type="match status" value="1"/>
</dbReference>
<keyword evidence="3" id="KW-0378">Hydrolase</keyword>
<dbReference type="PANTHER" id="PTHR31490:SF2">
    <property type="entry name" value="GLYCOSYL HYDROLASE FAMILY 10 PROTEIN"/>
    <property type="match status" value="1"/>
</dbReference>
<reference evidence="7 8" key="1">
    <citation type="submission" date="2019-09" db="EMBL/GenBank/DDBJ databases">
        <title>A chromosome-level genome assembly of the Chinese tupelo Nyssa sinensis.</title>
        <authorList>
            <person name="Yang X."/>
            <person name="Kang M."/>
            <person name="Yang Y."/>
            <person name="Xiong H."/>
            <person name="Wang M."/>
            <person name="Zhang Z."/>
            <person name="Wang Z."/>
            <person name="Wu H."/>
            <person name="Ma T."/>
            <person name="Liu J."/>
            <person name="Xi Z."/>
        </authorList>
    </citation>
    <scope>NUCLEOTIDE SEQUENCE [LARGE SCALE GENOMIC DNA]</scope>
    <source>
        <strain evidence="7">J267</strain>
        <tissue evidence="7">Leaf</tissue>
    </source>
</reference>